<accession>A0A2U3N1A0</accession>
<sequence>MTIPYITIGCPTTGGGQVIEGDSSFLIEGVPIACLGHKATCPLHKRVSKIIGGCDDHMIIMGKPAALANALLDCGCRCLPKQNLVVGDNGGGSGSGKVASQLISNFVNATDSFGQRFLLKDELTGEPLANVCYEIIKNGETIHGTTDEQGYTEIIASDSAESIEINIIGQGHSHG</sequence>
<dbReference type="InterPro" id="IPR008727">
    <property type="entry name" value="PAAR_motif"/>
</dbReference>
<evidence type="ECO:0000313" key="2">
    <source>
        <dbReference type="Proteomes" id="UP000245974"/>
    </source>
</evidence>
<dbReference type="OrthoDB" id="6659501at2"/>
<gene>
    <name evidence="1" type="ORF">KPC_2620</name>
</gene>
<name>A0A2U3N1A0_9GAMM</name>
<dbReference type="EMBL" id="OOGT01000137">
    <property type="protein sequence ID" value="SPL71442.1"/>
    <property type="molecule type" value="Genomic_DNA"/>
</dbReference>
<protein>
    <submittedName>
        <fullName evidence="1">PAAR motif protein</fullName>
    </submittedName>
</protein>
<keyword evidence="2" id="KW-1185">Reference proteome</keyword>
<evidence type="ECO:0000313" key="1">
    <source>
        <dbReference type="EMBL" id="SPL71442.1"/>
    </source>
</evidence>
<reference evidence="2" key="1">
    <citation type="submission" date="2018-03" db="EMBL/GenBank/DDBJ databases">
        <authorList>
            <person name="Blom J."/>
        </authorList>
    </citation>
    <scope>NUCLEOTIDE SEQUENCE [LARGE SCALE GENOMIC DNA]</scope>
    <source>
        <strain evidence="2">KPC-SM-21</strain>
    </source>
</reference>
<dbReference type="Proteomes" id="UP000245974">
    <property type="component" value="Unassembled WGS sequence"/>
</dbReference>
<dbReference type="AlphaFoldDB" id="A0A2U3N1A0"/>
<dbReference type="Gene3D" id="2.60.200.60">
    <property type="match status" value="1"/>
</dbReference>
<dbReference type="CDD" id="cd14744">
    <property type="entry name" value="PAAR_CT_2"/>
    <property type="match status" value="1"/>
</dbReference>
<proteinExistence type="predicted"/>
<dbReference type="InParanoid" id="A0A2U3N1A0"/>
<organism evidence="1 2">
    <name type="scientific">Acinetobacter stercoris</name>
    <dbReference type="NCBI Taxonomy" id="2126983"/>
    <lineage>
        <taxon>Bacteria</taxon>
        <taxon>Pseudomonadati</taxon>
        <taxon>Pseudomonadota</taxon>
        <taxon>Gammaproteobacteria</taxon>
        <taxon>Moraxellales</taxon>
        <taxon>Moraxellaceae</taxon>
        <taxon>Acinetobacter</taxon>
    </lineage>
</organism>
<dbReference type="RefSeq" id="WP_121974865.1">
    <property type="nucleotide sequence ID" value="NZ_OOGT01000137.1"/>
</dbReference>
<dbReference type="Pfam" id="PF05488">
    <property type="entry name" value="PAAR_motif"/>
    <property type="match status" value="1"/>
</dbReference>